<dbReference type="GO" id="GO:0030246">
    <property type="term" value="F:carbohydrate binding"/>
    <property type="evidence" value="ECO:0007669"/>
    <property type="project" value="InterPro"/>
</dbReference>
<dbReference type="SUPFAM" id="SSF49299">
    <property type="entry name" value="PKD domain"/>
    <property type="match status" value="1"/>
</dbReference>
<evidence type="ECO:0000256" key="2">
    <source>
        <dbReference type="SAM" id="MobiDB-lite"/>
    </source>
</evidence>
<dbReference type="OrthoDB" id="8217716at2"/>
<feature type="domain" description="CBM6" evidence="4">
    <location>
        <begin position="688"/>
        <end position="813"/>
    </location>
</feature>
<comment type="caution">
    <text evidence="5">The sequence shown here is derived from an EMBL/GenBank/DDBJ whole genome shotgun (WGS) entry which is preliminary data.</text>
</comment>
<dbReference type="PROSITE" id="PS51175">
    <property type="entry name" value="CBM6"/>
    <property type="match status" value="1"/>
</dbReference>
<dbReference type="PANTHER" id="PTHR19328">
    <property type="entry name" value="HEDGEHOG-INTERACTING PROTEIN"/>
    <property type="match status" value="1"/>
</dbReference>
<reference evidence="5 6" key="1">
    <citation type="submission" date="2019-02" db="EMBL/GenBank/DDBJ databases">
        <title>Draft genome sequences of novel Actinobacteria.</title>
        <authorList>
            <person name="Sahin N."/>
            <person name="Ay H."/>
            <person name="Saygin H."/>
        </authorList>
    </citation>
    <scope>NUCLEOTIDE SEQUENCE [LARGE SCALE GENOMIC DNA]</scope>
    <source>
        <strain evidence="5 6">KC603</strain>
    </source>
</reference>
<gene>
    <name evidence="5" type="ORF">E1212_15100</name>
</gene>
<dbReference type="Proteomes" id="UP000295621">
    <property type="component" value="Unassembled WGS sequence"/>
</dbReference>
<feature type="domain" description="PKD" evidence="3">
    <location>
        <begin position="495"/>
        <end position="577"/>
    </location>
</feature>
<dbReference type="InterPro" id="IPR022409">
    <property type="entry name" value="PKD/Chitinase_dom"/>
</dbReference>
<dbReference type="InterPro" id="IPR035986">
    <property type="entry name" value="PKD_dom_sf"/>
</dbReference>
<dbReference type="InterPro" id="IPR011042">
    <property type="entry name" value="6-blade_b-propeller_TolB-like"/>
</dbReference>
<dbReference type="PROSITE" id="PS50093">
    <property type="entry name" value="PKD"/>
    <property type="match status" value="1"/>
</dbReference>
<dbReference type="AlphaFoldDB" id="A0A4R4RNT4"/>
<evidence type="ECO:0000259" key="3">
    <source>
        <dbReference type="PROSITE" id="PS50093"/>
    </source>
</evidence>
<dbReference type="InterPro" id="IPR011041">
    <property type="entry name" value="Quinoprot_gluc/sorb_DH_b-prop"/>
</dbReference>
<protein>
    <submittedName>
        <fullName evidence="5">Carbohydrate-binding protein</fullName>
    </submittedName>
</protein>
<dbReference type="PANTHER" id="PTHR19328:SF75">
    <property type="entry name" value="ALDOSE SUGAR DEHYDROGENASE YLII"/>
    <property type="match status" value="1"/>
</dbReference>
<name>A0A4R4RNT4_9ACTN</name>
<dbReference type="Gene3D" id="2.60.40.10">
    <property type="entry name" value="Immunoglobulins"/>
    <property type="match status" value="1"/>
</dbReference>
<evidence type="ECO:0000256" key="1">
    <source>
        <dbReference type="ARBA" id="ARBA00022729"/>
    </source>
</evidence>
<dbReference type="InterPro" id="IPR000601">
    <property type="entry name" value="PKD_dom"/>
</dbReference>
<dbReference type="Gene3D" id="2.60.120.260">
    <property type="entry name" value="Galactose-binding domain-like"/>
    <property type="match status" value="1"/>
</dbReference>
<dbReference type="SMART" id="SM00089">
    <property type="entry name" value="PKD"/>
    <property type="match status" value="1"/>
</dbReference>
<organism evidence="5 6">
    <name type="scientific">Jiangella ureilytica</name>
    <dbReference type="NCBI Taxonomy" id="2530374"/>
    <lineage>
        <taxon>Bacteria</taxon>
        <taxon>Bacillati</taxon>
        <taxon>Actinomycetota</taxon>
        <taxon>Actinomycetes</taxon>
        <taxon>Jiangellales</taxon>
        <taxon>Jiangellaceae</taxon>
        <taxon>Jiangella</taxon>
    </lineage>
</organism>
<dbReference type="GO" id="GO:0005975">
    <property type="term" value="P:carbohydrate metabolic process"/>
    <property type="evidence" value="ECO:0007669"/>
    <property type="project" value="UniProtKB-ARBA"/>
</dbReference>
<evidence type="ECO:0000259" key="4">
    <source>
        <dbReference type="PROSITE" id="PS51175"/>
    </source>
</evidence>
<dbReference type="Pfam" id="PF03422">
    <property type="entry name" value="CBM_6"/>
    <property type="match status" value="1"/>
</dbReference>
<dbReference type="InterPro" id="IPR013783">
    <property type="entry name" value="Ig-like_fold"/>
</dbReference>
<dbReference type="Pfam" id="PF18911">
    <property type="entry name" value="PKD_4"/>
    <property type="match status" value="1"/>
</dbReference>
<keyword evidence="6" id="KW-1185">Reference proteome</keyword>
<evidence type="ECO:0000313" key="6">
    <source>
        <dbReference type="Proteomes" id="UP000295621"/>
    </source>
</evidence>
<dbReference type="InterPro" id="IPR005084">
    <property type="entry name" value="CBM6"/>
</dbReference>
<dbReference type="SUPFAM" id="SSF49785">
    <property type="entry name" value="Galactose-binding domain-like"/>
    <property type="match status" value="1"/>
</dbReference>
<dbReference type="InterPro" id="IPR012938">
    <property type="entry name" value="Glc/Sorbosone_DH"/>
</dbReference>
<keyword evidence="1" id="KW-0732">Signal</keyword>
<evidence type="ECO:0000313" key="5">
    <source>
        <dbReference type="EMBL" id="TDC50362.1"/>
    </source>
</evidence>
<dbReference type="EMBL" id="SMKL01000031">
    <property type="protein sequence ID" value="TDC50362.1"/>
    <property type="molecule type" value="Genomic_DNA"/>
</dbReference>
<feature type="region of interest" description="Disordered" evidence="2">
    <location>
        <begin position="686"/>
        <end position="707"/>
    </location>
</feature>
<dbReference type="CDD" id="cd04084">
    <property type="entry name" value="CBM6_xylanase-like"/>
    <property type="match status" value="1"/>
</dbReference>
<dbReference type="SMART" id="SM00606">
    <property type="entry name" value="CBD_IV"/>
    <property type="match status" value="1"/>
</dbReference>
<dbReference type="InterPro" id="IPR008979">
    <property type="entry name" value="Galactose-bd-like_sf"/>
</dbReference>
<dbReference type="CDD" id="cd00146">
    <property type="entry name" value="PKD"/>
    <property type="match status" value="1"/>
</dbReference>
<dbReference type="InterPro" id="IPR006584">
    <property type="entry name" value="Cellulose-bd_IV"/>
</dbReference>
<dbReference type="SUPFAM" id="SSF50952">
    <property type="entry name" value="Soluble quinoprotein glucose dehydrogenase"/>
    <property type="match status" value="1"/>
</dbReference>
<dbReference type="Gene3D" id="2.120.10.30">
    <property type="entry name" value="TolB, C-terminal domain"/>
    <property type="match status" value="1"/>
</dbReference>
<proteinExistence type="predicted"/>
<dbReference type="Pfam" id="PF07995">
    <property type="entry name" value="GSDH"/>
    <property type="match status" value="1"/>
</dbReference>
<sequence length="821" mass="88223">MKPSEPSWLCERSVMSHRTFRTRFLAFAASAAVVTAGASTPTAAHEGTDHADPPPQTDFQKVSLVAEVTQPMQLTVAPDGRVFFIERTGGLRIWKPDTGGTVTAGAVTVDTRGESGLQGLALDPDFETNGWIYLYYSSIEEPEKRLSRYRMVGDALDLASEVELLSVPTTYPPRPSHVGGSIEFDADGNLYLSTGDDTQPYESSGYSPIDERRDRAEFDAQRSSANTNDLRGKVLRITPTDTEAGGYTIPEGNMFAPGTAQTRPEIYAMGFRNPFRISIHPDTGAILLADYGPDARAANPERGPEGYVEWQTVDEPGFYGWPYCHGPNLAYNDYDFATGVSGPKFDCANPVNDSPNNTGLRQLPPVIAPEIAYSASAPDPDFPELGTGGAPMAGPVYQYDPDLDSDGKFPEYYDGKAFFYEWGKHFLAELELDENGQPAHATGFLPDMVFNAPMDMVFGPDGAMYLAEWGRGFGRNNPDDGIYRIEHAPPGERAPKAVATATPTNGRAPLTVDFSSAGSADPDEGQTIGFHWDFGDGVTSTEANPTHTYTTRGDHEATLTVTDDTGRTGVTSVAVSVGNTAPDVRLLLPPDGGFVDAGDTIRYRVAVQDREDGRIDCDDVVVQPAIGHDTHGHPLEELHGCSGTFTTSAAGHGDDANMFYVVTATYTDQGADGVAPLTGTTTVMMQPKHRQAEHRSTQSGTSEQRSDAYAEGAYRVASISTGDWIAFERMNLRGINAISYRVAGTTTGTIELRAGTPDGELLASTPIQSTGSADAYVDTVPAPVTDPGGTHTLYMVFRTDQNNGYNVDAIDFHGRGVAAGR</sequence>
<accession>A0A4R4RNT4</accession>